<evidence type="ECO:0000313" key="10">
    <source>
        <dbReference type="EMBL" id="KAF2440468.1"/>
    </source>
</evidence>
<dbReference type="PANTHER" id="PTHR23501:SF84">
    <property type="entry name" value="VACUOLAR MEMBRANE AMINO ACID UPTAKE TRANSPORTER FNX2"/>
    <property type="match status" value="1"/>
</dbReference>
<evidence type="ECO:0000256" key="4">
    <source>
        <dbReference type="ARBA" id="ARBA00022692"/>
    </source>
</evidence>
<feature type="transmembrane region" description="Helical" evidence="8">
    <location>
        <begin position="162"/>
        <end position="183"/>
    </location>
</feature>
<comment type="subcellular location">
    <subcellularLocation>
        <location evidence="1">Endomembrane system</location>
        <topology evidence="1">Multi-pass membrane protein</topology>
    </subcellularLocation>
</comment>
<feature type="transmembrane region" description="Helical" evidence="8">
    <location>
        <begin position="137"/>
        <end position="156"/>
    </location>
</feature>
<keyword evidence="5 8" id="KW-1133">Transmembrane helix</keyword>
<evidence type="ECO:0000256" key="1">
    <source>
        <dbReference type="ARBA" id="ARBA00004127"/>
    </source>
</evidence>
<keyword evidence="3" id="KW-0813">Transport</keyword>
<evidence type="ECO:0000256" key="2">
    <source>
        <dbReference type="ARBA" id="ARBA00008335"/>
    </source>
</evidence>
<evidence type="ECO:0000256" key="3">
    <source>
        <dbReference type="ARBA" id="ARBA00022448"/>
    </source>
</evidence>
<gene>
    <name evidence="10" type="ORF">P171DRAFT_394906</name>
</gene>
<keyword evidence="11" id="KW-1185">Reference proteome</keyword>
<dbReference type="GO" id="GO:0012505">
    <property type="term" value="C:endomembrane system"/>
    <property type="evidence" value="ECO:0007669"/>
    <property type="project" value="UniProtKB-SubCell"/>
</dbReference>
<feature type="transmembrane region" description="Helical" evidence="8">
    <location>
        <begin position="394"/>
        <end position="419"/>
    </location>
</feature>
<keyword evidence="4 8" id="KW-0812">Transmembrane</keyword>
<evidence type="ECO:0000256" key="8">
    <source>
        <dbReference type="SAM" id="Phobius"/>
    </source>
</evidence>
<sequence length="562" mass="60254">MPPRETSPLLSKPALQPVSPHPIEADRGIAPEDAYQDAVANATGGDIERQISNGDASKHQGMPEVRKRLKYIFPAICIGVFLSAADQTLVVSTYGTIGTELHALNLTSWIATAYFVTLTAFQPLYGKLSDIFGRKACLLFAYVVFGLGSTLCGLARNIEELIAARAFAGIGGSGMTTITSILMSDVVSLRDRGTWQGYLNIIYAAGAAAGAPLGGLLADSIGWRWAFIAQGPMCLAAVTAVALVLHLPKTDHSHWLQKLTKIDFFGAIILLAAVTGVLVGLDHGSNVSWKNPITIAGLCMSPLFIVFILVEKFVASHPLAPLRIILNRTLFACYLCNFFAFGGWLSALFFIPLYWQVTADLHASQAGLLLVPSILCGVSGSLCGGIYMKKTGKYYWITVIGYSNLVLGLAVILLFAGVVKENIPAMVVGTCITAFSNGIGVTTTLIGLIANAKHKDQAVATACSYLFRSLGSVFGICMCATAFNQTLRKTLETALSGDENAKEIAERVRSSLAYFRSLEPELKEIVRECYSKSTRAALAVSMGLVVGSAVFAWFIREKRLGK</sequence>
<protein>
    <submittedName>
        <fullName evidence="10">Multidrug resistance protein fnx1</fullName>
    </submittedName>
</protein>
<feature type="transmembrane region" description="Helical" evidence="8">
    <location>
        <begin position="462"/>
        <end position="483"/>
    </location>
</feature>
<feature type="domain" description="Major facilitator superfamily (MFS) profile" evidence="9">
    <location>
        <begin position="72"/>
        <end position="560"/>
    </location>
</feature>
<accession>A0A9P4U8R7</accession>
<feature type="transmembrane region" description="Helical" evidence="8">
    <location>
        <begin position="195"/>
        <end position="217"/>
    </location>
</feature>
<feature type="transmembrane region" description="Helical" evidence="8">
    <location>
        <begin position="223"/>
        <end position="247"/>
    </location>
</feature>
<dbReference type="InterPro" id="IPR011701">
    <property type="entry name" value="MFS"/>
</dbReference>
<evidence type="ECO:0000259" key="9">
    <source>
        <dbReference type="PROSITE" id="PS50850"/>
    </source>
</evidence>
<feature type="transmembrane region" description="Helical" evidence="8">
    <location>
        <begin position="536"/>
        <end position="555"/>
    </location>
</feature>
<keyword evidence="6 8" id="KW-0472">Membrane</keyword>
<proteinExistence type="inferred from homology"/>
<feature type="transmembrane region" description="Helical" evidence="8">
    <location>
        <begin position="425"/>
        <end position="450"/>
    </location>
</feature>
<evidence type="ECO:0000256" key="7">
    <source>
        <dbReference type="SAM" id="MobiDB-lite"/>
    </source>
</evidence>
<dbReference type="EMBL" id="MU001507">
    <property type="protein sequence ID" value="KAF2440468.1"/>
    <property type="molecule type" value="Genomic_DNA"/>
</dbReference>
<feature type="transmembrane region" description="Helical" evidence="8">
    <location>
        <begin position="259"/>
        <end position="281"/>
    </location>
</feature>
<evidence type="ECO:0000256" key="5">
    <source>
        <dbReference type="ARBA" id="ARBA00022989"/>
    </source>
</evidence>
<reference evidence="10" key="1">
    <citation type="journal article" date="2020" name="Stud. Mycol.">
        <title>101 Dothideomycetes genomes: a test case for predicting lifestyles and emergence of pathogens.</title>
        <authorList>
            <person name="Haridas S."/>
            <person name="Albert R."/>
            <person name="Binder M."/>
            <person name="Bloem J."/>
            <person name="Labutti K."/>
            <person name="Salamov A."/>
            <person name="Andreopoulos B."/>
            <person name="Baker S."/>
            <person name="Barry K."/>
            <person name="Bills G."/>
            <person name="Bluhm B."/>
            <person name="Cannon C."/>
            <person name="Castanera R."/>
            <person name="Culley D."/>
            <person name="Daum C."/>
            <person name="Ezra D."/>
            <person name="Gonzalez J."/>
            <person name="Henrissat B."/>
            <person name="Kuo A."/>
            <person name="Liang C."/>
            <person name="Lipzen A."/>
            <person name="Lutzoni F."/>
            <person name="Magnuson J."/>
            <person name="Mondo S."/>
            <person name="Nolan M."/>
            <person name="Ohm R."/>
            <person name="Pangilinan J."/>
            <person name="Park H.-J."/>
            <person name="Ramirez L."/>
            <person name="Alfaro M."/>
            <person name="Sun H."/>
            <person name="Tritt A."/>
            <person name="Yoshinaga Y."/>
            <person name="Zwiers L.-H."/>
            <person name="Turgeon B."/>
            <person name="Goodwin S."/>
            <person name="Spatafora J."/>
            <person name="Crous P."/>
            <person name="Grigoriev I."/>
        </authorList>
    </citation>
    <scope>NUCLEOTIDE SEQUENCE</scope>
    <source>
        <strain evidence="10">CBS 690.94</strain>
    </source>
</reference>
<dbReference type="Pfam" id="PF07690">
    <property type="entry name" value="MFS_1"/>
    <property type="match status" value="1"/>
</dbReference>
<feature type="transmembrane region" description="Helical" evidence="8">
    <location>
        <begin position="367"/>
        <end position="387"/>
    </location>
</feature>
<feature type="transmembrane region" description="Helical" evidence="8">
    <location>
        <begin position="106"/>
        <end position="125"/>
    </location>
</feature>
<evidence type="ECO:0000256" key="6">
    <source>
        <dbReference type="ARBA" id="ARBA00023136"/>
    </source>
</evidence>
<comment type="caution">
    <text evidence="10">The sequence shown here is derived from an EMBL/GenBank/DDBJ whole genome shotgun (WGS) entry which is preliminary data.</text>
</comment>
<comment type="similarity">
    <text evidence="2">Belongs to the major facilitator superfamily.</text>
</comment>
<dbReference type="FunFam" id="1.20.1720.10:FF:000013">
    <property type="entry name" value="Related to multidrug resistance proteins"/>
    <property type="match status" value="1"/>
</dbReference>
<dbReference type="PANTHER" id="PTHR23501">
    <property type="entry name" value="MAJOR FACILITATOR SUPERFAMILY"/>
    <property type="match status" value="1"/>
</dbReference>
<dbReference type="InterPro" id="IPR036259">
    <property type="entry name" value="MFS_trans_sf"/>
</dbReference>
<feature type="transmembrane region" description="Helical" evidence="8">
    <location>
        <begin position="331"/>
        <end position="355"/>
    </location>
</feature>
<dbReference type="PROSITE" id="PS50850">
    <property type="entry name" value="MFS"/>
    <property type="match status" value="1"/>
</dbReference>
<dbReference type="OrthoDB" id="3437016at2759"/>
<organism evidence="10 11">
    <name type="scientific">Karstenula rhodostoma CBS 690.94</name>
    <dbReference type="NCBI Taxonomy" id="1392251"/>
    <lineage>
        <taxon>Eukaryota</taxon>
        <taxon>Fungi</taxon>
        <taxon>Dikarya</taxon>
        <taxon>Ascomycota</taxon>
        <taxon>Pezizomycotina</taxon>
        <taxon>Dothideomycetes</taxon>
        <taxon>Pleosporomycetidae</taxon>
        <taxon>Pleosporales</taxon>
        <taxon>Massarineae</taxon>
        <taxon>Didymosphaeriaceae</taxon>
        <taxon>Karstenula</taxon>
    </lineage>
</organism>
<dbReference type="GO" id="GO:0015174">
    <property type="term" value="F:basic amino acid transmembrane transporter activity"/>
    <property type="evidence" value="ECO:0007669"/>
    <property type="project" value="TreeGrafter"/>
</dbReference>
<dbReference type="GO" id="GO:0046943">
    <property type="term" value="F:carboxylic acid transmembrane transporter activity"/>
    <property type="evidence" value="ECO:0007669"/>
    <property type="project" value="UniProtKB-ARBA"/>
</dbReference>
<dbReference type="AlphaFoldDB" id="A0A9P4U8R7"/>
<name>A0A9P4U8R7_9PLEO</name>
<feature type="region of interest" description="Disordered" evidence="7">
    <location>
        <begin position="1"/>
        <end position="29"/>
    </location>
</feature>
<dbReference type="Gene3D" id="1.20.1720.10">
    <property type="entry name" value="Multidrug resistance protein D"/>
    <property type="match status" value="1"/>
</dbReference>
<dbReference type="SUPFAM" id="SSF103473">
    <property type="entry name" value="MFS general substrate transporter"/>
    <property type="match status" value="1"/>
</dbReference>
<dbReference type="Gene3D" id="1.20.1250.20">
    <property type="entry name" value="MFS general substrate transporter like domains"/>
    <property type="match status" value="1"/>
</dbReference>
<evidence type="ECO:0000313" key="11">
    <source>
        <dbReference type="Proteomes" id="UP000799764"/>
    </source>
</evidence>
<feature type="transmembrane region" description="Helical" evidence="8">
    <location>
        <begin position="71"/>
        <end position="94"/>
    </location>
</feature>
<dbReference type="Proteomes" id="UP000799764">
    <property type="component" value="Unassembled WGS sequence"/>
</dbReference>
<dbReference type="InterPro" id="IPR020846">
    <property type="entry name" value="MFS_dom"/>
</dbReference>
<dbReference type="GO" id="GO:0000329">
    <property type="term" value="C:fungal-type vacuole membrane"/>
    <property type="evidence" value="ECO:0007669"/>
    <property type="project" value="TreeGrafter"/>
</dbReference>